<dbReference type="InterPro" id="IPR018062">
    <property type="entry name" value="HTH_AraC-typ_CS"/>
</dbReference>
<keyword evidence="6" id="KW-1185">Reference proteome</keyword>
<evidence type="ECO:0000313" key="6">
    <source>
        <dbReference type="Proteomes" id="UP000694660"/>
    </source>
</evidence>
<dbReference type="Gene3D" id="1.10.10.60">
    <property type="entry name" value="Homeodomain-like"/>
    <property type="match status" value="2"/>
</dbReference>
<dbReference type="InterPro" id="IPR032783">
    <property type="entry name" value="AraC_lig"/>
</dbReference>
<dbReference type="AlphaFoldDB" id="A0A944D6Q4"/>
<dbReference type="Pfam" id="PF12833">
    <property type="entry name" value="HTH_18"/>
    <property type="match status" value="1"/>
</dbReference>
<evidence type="ECO:0000256" key="1">
    <source>
        <dbReference type="ARBA" id="ARBA00023015"/>
    </source>
</evidence>
<dbReference type="PROSITE" id="PS00041">
    <property type="entry name" value="HTH_ARAC_FAMILY_1"/>
    <property type="match status" value="1"/>
</dbReference>
<dbReference type="InterPro" id="IPR009057">
    <property type="entry name" value="Homeodomain-like_sf"/>
</dbReference>
<evidence type="ECO:0000256" key="2">
    <source>
        <dbReference type="ARBA" id="ARBA00023125"/>
    </source>
</evidence>
<sequence length="282" mass="30141">MTDRLAGLLQHYSLSARMFHSGPLCGHHHFAAPHGYVHLVKRGPVTARAAIHDDLQISEPSVLFYPRVAPHRLLVPPSETAELFCAEVELGASAGNPLAMALPPVLLIPLAEVPGLGPTLDLLVAEALADHCGRQAAIDRLCELLLIQLLRYLMDRRLAPTGLLAGLADPKLARAIAAMHDAPQAPWTLASLAERAGMSRARFAAAFRDTVGATPGDYLAEWRMNVSCTLLKQGRPVAVVADQVGYGSPNALARAFRARIGCAPREWLAQVRGEAALSDSSA</sequence>
<dbReference type="GO" id="GO:0043565">
    <property type="term" value="F:sequence-specific DNA binding"/>
    <property type="evidence" value="ECO:0007669"/>
    <property type="project" value="InterPro"/>
</dbReference>
<dbReference type="Pfam" id="PF12852">
    <property type="entry name" value="Cupin_6"/>
    <property type="match status" value="1"/>
</dbReference>
<gene>
    <name evidence="5" type="ORF">I8J34_07505</name>
</gene>
<evidence type="ECO:0000259" key="4">
    <source>
        <dbReference type="PROSITE" id="PS01124"/>
    </source>
</evidence>
<organism evidence="5 6">
    <name type="scientific">Denitromonas iodatirespirans</name>
    <dbReference type="NCBI Taxonomy" id="2795389"/>
    <lineage>
        <taxon>Bacteria</taxon>
        <taxon>Pseudomonadati</taxon>
        <taxon>Pseudomonadota</taxon>
        <taxon>Betaproteobacteria</taxon>
        <taxon>Rhodocyclales</taxon>
        <taxon>Zoogloeaceae</taxon>
        <taxon>Denitromonas</taxon>
    </lineage>
</organism>
<dbReference type="InterPro" id="IPR050204">
    <property type="entry name" value="AraC_XylS_family_regulators"/>
</dbReference>
<dbReference type="SMART" id="SM00342">
    <property type="entry name" value="HTH_ARAC"/>
    <property type="match status" value="1"/>
</dbReference>
<reference evidence="6" key="1">
    <citation type="journal article" date="2022" name="ISME J.">
        <title>Genetic and phylogenetic analysis of dissimilatory iodate-reducing bacteria identifies potential niches across the world's oceans.</title>
        <authorList>
            <person name="Reyes-Umana V."/>
            <person name="Henning Z."/>
            <person name="Lee K."/>
            <person name="Barnum T.P."/>
            <person name="Coates J.D."/>
        </authorList>
    </citation>
    <scope>NUCLEOTIDE SEQUENCE [LARGE SCALE GENOMIC DNA]</scope>
    <source>
        <strain evidence="6">IR12</strain>
    </source>
</reference>
<accession>A0A944D6Q4</accession>
<evidence type="ECO:0000313" key="5">
    <source>
        <dbReference type="EMBL" id="MBT0961020.1"/>
    </source>
</evidence>
<protein>
    <submittedName>
        <fullName evidence="5">AraC family transcriptional regulator</fullName>
    </submittedName>
</protein>
<keyword evidence="2" id="KW-0238">DNA-binding</keyword>
<evidence type="ECO:0000256" key="3">
    <source>
        <dbReference type="ARBA" id="ARBA00023163"/>
    </source>
</evidence>
<dbReference type="Proteomes" id="UP000694660">
    <property type="component" value="Unassembled WGS sequence"/>
</dbReference>
<dbReference type="InterPro" id="IPR018060">
    <property type="entry name" value="HTH_AraC"/>
</dbReference>
<dbReference type="PROSITE" id="PS01124">
    <property type="entry name" value="HTH_ARAC_FAMILY_2"/>
    <property type="match status" value="1"/>
</dbReference>
<dbReference type="EMBL" id="JAEKFT010000006">
    <property type="protein sequence ID" value="MBT0961020.1"/>
    <property type="molecule type" value="Genomic_DNA"/>
</dbReference>
<dbReference type="PANTHER" id="PTHR46796:SF7">
    <property type="entry name" value="ARAC FAMILY TRANSCRIPTIONAL REGULATOR"/>
    <property type="match status" value="1"/>
</dbReference>
<keyword evidence="1" id="KW-0805">Transcription regulation</keyword>
<dbReference type="RefSeq" id="WP_214360779.1">
    <property type="nucleotide sequence ID" value="NZ_JAEKFT010000006.1"/>
</dbReference>
<keyword evidence="3" id="KW-0804">Transcription</keyword>
<name>A0A944D6Q4_DENI1</name>
<dbReference type="SUPFAM" id="SSF46689">
    <property type="entry name" value="Homeodomain-like"/>
    <property type="match status" value="2"/>
</dbReference>
<comment type="caution">
    <text evidence="5">The sequence shown here is derived from an EMBL/GenBank/DDBJ whole genome shotgun (WGS) entry which is preliminary data.</text>
</comment>
<dbReference type="PANTHER" id="PTHR46796">
    <property type="entry name" value="HTH-TYPE TRANSCRIPTIONAL ACTIVATOR RHAS-RELATED"/>
    <property type="match status" value="1"/>
</dbReference>
<proteinExistence type="predicted"/>
<feature type="domain" description="HTH araC/xylS-type" evidence="4">
    <location>
        <begin position="173"/>
        <end position="270"/>
    </location>
</feature>
<dbReference type="GO" id="GO:0003700">
    <property type="term" value="F:DNA-binding transcription factor activity"/>
    <property type="evidence" value="ECO:0007669"/>
    <property type="project" value="InterPro"/>
</dbReference>